<proteinExistence type="predicted"/>
<keyword evidence="1" id="KW-1133">Transmembrane helix</keyword>
<evidence type="ECO:0000313" key="2">
    <source>
        <dbReference type="EMBL" id="CCQ67251.1"/>
    </source>
</evidence>
<protein>
    <submittedName>
        <fullName evidence="2">Uncharacterized protein</fullName>
    </submittedName>
</protein>
<evidence type="ECO:0000256" key="1">
    <source>
        <dbReference type="SAM" id="Phobius"/>
    </source>
</evidence>
<accession>T2JQC5</accession>
<feature type="transmembrane region" description="Helical" evidence="1">
    <location>
        <begin position="20"/>
        <end position="37"/>
    </location>
</feature>
<sequence>MFYPFELLIMITDYQFKGCMLAFVLAFVSAFVLAFIYRQQ</sequence>
<name>T2JQC5_CROWT</name>
<reference evidence="2 3" key="2">
    <citation type="submission" date="2013-09" db="EMBL/GenBank/DDBJ databases">
        <title>Whole genome comparison of six Crocosphaera watsonii strains with differing phenotypes.</title>
        <authorList>
            <person name="Bench S.R."/>
            <person name="Heller P."/>
            <person name="Frank I."/>
            <person name="Arciniega M."/>
            <person name="Shilova I.N."/>
            <person name="Zehr J.P."/>
        </authorList>
    </citation>
    <scope>NUCLEOTIDE SEQUENCE [LARGE SCALE GENOMIC DNA]</scope>
    <source>
        <strain evidence="2 3">WH 0402</strain>
    </source>
</reference>
<keyword evidence="1" id="KW-0812">Transmembrane</keyword>
<dbReference type="EMBL" id="CAQN01000570">
    <property type="protein sequence ID" value="CCQ67251.1"/>
    <property type="molecule type" value="Genomic_DNA"/>
</dbReference>
<dbReference type="Proteomes" id="UP000018130">
    <property type="component" value="Unassembled WGS sequence"/>
</dbReference>
<gene>
    <name evidence="2" type="ORF">CWATWH0402_4070</name>
</gene>
<organism evidence="2 3">
    <name type="scientific">Crocosphaera watsonii WH 0402</name>
    <dbReference type="NCBI Taxonomy" id="1284629"/>
    <lineage>
        <taxon>Bacteria</taxon>
        <taxon>Bacillati</taxon>
        <taxon>Cyanobacteriota</taxon>
        <taxon>Cyanophyceae</taxon>
        <taxon>Oscillatoriophycideae</taxon>
        <taxon>Chroococcales</taxon>
        <taxon>Aphanothecaceae</taxon>
        <taxon>Crocosphaera</taxon>
    </lineage>
</organism>
<keyword evidence="1" id="KW-0472">Membrane</keyword>
<evidence type="ECO:0000313" key="3">
    <source>
        <dbReference type="Proteomes" id="UP000018130"/>
    </source>
</evidence>
<reference evidence="2 3" key="1">
    <citation type="submission" date="2013-01" db="EMBL/GenBank/DDBJ databases">
        <authorList>
            <person name="Bench S."/>
        </authorList>
    </citation>
    <scope>NUCLEOTIDE SEQUENCE [LARGE SCALE GENOMIC DNA]</scope>
    <source>
        <strain evidence="2 3">WH 0402</strain>
    </source>
</reference>
<comment type="caution">
    <text evidence="2">The sequence shown here is derived from an EMBL/GenBank/DDBJ whole genome shotgun (WGS) entry which is preliminary data.</text>
</comment>
<dbReference type="AlphaFoldDB" id="T2JQC5"/>